<evidence type="ECO:0000313" key="2">
    <source>
        <dbReference type="Proteomes" id="UP001431783"/>
    </source>
</evidence>
<proteinExistence type="predicted"/>
<evidence type="ECO:0000313" key="1">
    <source>
        <dbReference type="EMBL" id="KAK9883862.1"/>
    </source>
</evidence>
<organism evidence="1 2">
    <name type="scientific">Henosepilachna vigintioctopunctata</name>
    <dbReference type="NCBI Taxonomy" id="420089"/>
    <lineage>
        <taxon>Eukaryota</taxon>
        <taxon>Metazoa</taxon>
        <taxon>Ecdysozoa</taxon>
        <taxon>Arthropoda</taxon>
        <taxon>Hexapoda</taxon>
        <taxon>Insecta</taxon>
        <taxon>Pterygota</taxon>
        <taxon>Neoptera</taxon>
        <taxon>Endopterygota</taxon>
        <taxon>Coleoptera</taxon>
        <taxon>Polyphaga</taxon>
        <taxon>Cucujiformia</taxon>
        <taxon>Coccinelloidea</taxon>
        <taxon>Coccinellidae</taxon>
        <taxon>Epilachninae</taxon>
        <taxon>Epilachnini</taxon>
        <taxon>Henosepilachna</taxon>
    </lineage>
</organism>
<protein>
    <submittedName>
        <fullName evidence="1">Uncharacterized protein</fullName>
    </submittedName>
</protein>
<keyword evidence="2" id="KW-1185">Reference proteome</keyword>
<dbReference type="AlphaFoldDB" id="A0AAW1UV48"/>
<dbReference type="Proteomes" id="UP001431783">
    <property type="component" value="Unassembled WGS sequence"/>
</dbReference>
<name>A0AAW1UV48_9CUCU</name>
<reference evidence="1 2" key="1">
    <citation type="submission" date="2023-03" db="EMBL/GenBank/DDBJ databases">
        <title>Genome insight into feeding habits of ladybird beetles.</title>
        <authorList>
            <person name="Li H.-S."/>
            <person name="Huang Y.-H."/>
            <person name="Pang H."/>
        </authorList>
    </citation>
    <scope>NUCLEOTIDE SEQUENCE [LARGE SCALE GENOMIC DNA]</scope>
    <source>
        <strain evidence="1">SYSU_2023b</strain>
        <tissue evidence="1">Whole body</tissue>
    </source>
</reference>
<gene>
    <name evidence="1" type="ORF">WA026_004802</name>
</gene>
<comment type="caution">
    <text evidence="1">The sequence shown here is derived from an EMBL/GenBank/DDBJ whole genome shotgun (WGS) entry which is preliminary data.</text>
</comment>
<sequence length="98" mass="11589">MITKRRRPEQNFNNSLGEEVEVRLCKTIIRPKVLNGCKTSVIAKKKELKVTIKVLERQILKVSLGHIKTEVGQWKRRYNKEIQESLWPYQLVMVQSVR</sequence>
<accession>A0AAW1UV48</accession>
<dbReference type="EMBL" id="JARQZJ010000092">
    <property type="protein sequence ID" value="KAK9883862.1"/>
    <property type="molecule type" value="Genomic_DNA"/>
</dbReference>